<evidence type="ECO:0000256" key="3">
    <source>
        <dbReference type="ARBA" id="ARBA00022692"/>
    </source>
</evidence>
<feature type="transmembrane region" description="Helical" evidence="6">
    <location>
        <begin position="59"/>
        <end position="77"/>
    </location>
</feature>
<name>A0A835CT53_APHGI</name>
<feature type="transmembrane region" description="Helical" evidence="6">
    <location>
        <begin position="750"/>
        <end position="771"/>
    </location>
</feature>
<feature type="transmembrane region" description="Helical" evidence="6">
    <location>
        <begin position="658"/>
        <end position="687"/>
    </location>
</feature>
<evidence type="ECO:0000313" key="8">
    <source>
        <dbReference type="Proteomes" id="UP000639338"/>
    </source>
</evidence>
<sequence length="877" mass="99873">MDTPQTPITPINNLFNLFSAEHENALKQGIYNGIGLFILSIVCVASYALYIILLPFVKPLIWALLCGSVLFPVKLYITNTVQSWFKDMDDYHEPLLVNLTIVPLRIIDNLSECLGKFVHQKIKYVGMFFSIIGVMILFYWYTPGFFITIVWNLFQFGIEFIVFIINNCNIYLIFTITVGYVIVLLIYWKPNNSSTFNKISLIIWSIFSLYLSNVFGIYQVAVFLTLQVFFIIGFVYEVILIMENEEINIVEAVQLIIFGSVTSDDCKNSSSDDDKDKQDIEDEKIDKFIDESSVPTSTPNDNITQLNKNKLSSIRRSMSMDYGRQPSSLKTKRLNKKSYIQNPRIIIRDRNILRKIRNELSLDLNDDNVDTGKYMYGAMWACTGMLLWKQKWILAFLIIPIVWYIIKQTSRSFGLSKIIKNQLKPMIEYVKKWYDQRQDAILPIHIRGIYKLYIIIDKKLRDVLKGSVDAVATIIVIFGLIIFLFCSSIFIIIQIYGEGMHLIQVTGEILNSTLVNNPDIDWLPQQWEESVNSLLDNAYTYGRTAISDGIKGLVKDMEHTKAEIIEKKVIELWDRLYQAWMQSTEPDDLIGPTVDVSAAATVWQSLIENYNKIPGVFNMSSLQNFAKDNIGILLSVLDSVLRIIKGNMSIVMSIFSELMYVVLISGSVLLNFTLSTVVFFTTLFYLLSSSNKIYKPIELVGVFSPISCNSFANALQQSVNGVFAATFKLASFFGMWTWFIHNLFEVKIVYLPSAFASVLAAVPFLDAYFACIPATIELWFTRGPMIAVLFFIFHFLPCNIVITDFYKEIKSGGHPYLTGLSIAGGIFCLGVEGAIFGPLLLCCIMVVINLSRKYMQSVNVDNYDALASTFNQPSFTN</sequence>
<comment type="caution">
    <text evidence="7">The sequence shown here is derived from an EMBL/GenBank/DDBJ whole genome shotgun (WGS) entry which is preliminary data.</text>
</comment>
<dbReference type="AlphaFoldDB" id="A0A835CT53"/>
<feature type="transmembrane region" description="Helical" evidence="6">
    <location>
        <begin position="822"/>
        <end position="848"/>
    </location>
</feature>
<accession>A0A835CT53</accession>
<dbReference type="GO" id="GO:0016020">
    <property type="term" value="C:membrane"/>
    <property type="evidence" value="ECO:0007669"/>
    <property type="project" value="UniProtKB-SubCell"/>
</dbReference>
<feature type="transmembrane region" description="Helical" evidence="6">
    <location>
        <begin position="722"/>
        <end position="744"/>
    </location>
</feature>
<evidence type="ECO:0000256" key="4">
    <source>
        <dbReference type="ARBA" id="ARBA00022989"/>
    </source>
</evidence>
<reference evidence="7 8" key="1">
    <citation type="submission" date="2020-08" db="EMBL/GenBank/DDBJ databases">
        <title>Aphidius gifuensis genome sequencing and assembly.</title>
        <authorList>
            <person name="Du Z."/>
        </authorList>
    </citation>
    <scope>NUCLEOTIDE SEQUENCE [LARGE SCALE GENOMIC DNA]</scope>
    <source>
        <strain evidence="7">YNYX2018</strain>
        <tissue evidence="7">Adults</tissue>
    </source>
</reference>
<dbReference type="InterPro" id="IPR002549">
    <property type="entry name" value="AI-2E-like"/>
</dbReference>
<dbReference type="Proteomes" id="UP000639338">
    <property type="component" value="Unassembled WGS sequence"/>
</dbReference>
<evidence type="ECO:0000256" key="2">
    <source>
        <dbReference type="ARBA" id="ARBA00009773"/>
    </source>
</evidence>
<evidence type="ECO:0000256" key="1">
    <source>
        <dbReference type="ARBA" id="ARBA00004141"/>
    </source>
</evidence>
<feature type="transmembrane region" description="Helical" evidence="6">
    <location>
        <begin position="161"/>
        <end position="187"/>
    </location>
</feature>
<dbReference type="PANTHER" id="PTHR21716">
    <property type="entry name" value="TRANSMEMBRANE PROTEIN"/>
    <property type="match status" value="1"/>
</dbReference>
<proteinExistence type="inferred from homology"/>
<keyword evidence="4 6" id="KW-1133">Transmembrane helix</keyword>
<feature type="transmembrane region" description="Helical" evidence="6">
    <location>
        <begin position="470"/>
        <end position="493"/>
    </location>
</feature>
<feature type="transmembrane region" description="Helical" evidence="6">
    <location>
        <begin position="124"/>
        <end position="141"/>
    </location>
</feature>
<organism evidence="7 8">
    <name type="scientific">Aphidius gifuensis</name>
    <name type="common">Parasitoid wasp</name>
    <dbReference type="NCBI Taxonomy" id="684658"/>
    <lineage>
        <taxon>Eukaryota</taxon>
        <taxon>Metazoa</taxon>
        <taxon>Ecdysozoa</taxon>
        <taxon>Arthropoda</taxon>
        <taxon>Hexapoda</taxon>
        <taxon>Insecta</taxon>
        <taxon>Pterygota</taxon>
        <taxon>Neoptera</taxon>
        <taxon>Endopterygota</taxon>
        <taxon>Hymenoptera</taxon>
        <taxon>Apocrita</taxon>
        <taxon>Ichneumonoidea</taxon>
        <taxon>Braconidae</taxon>
        <taxon>Aphidiinae</taxon>
        <taxon>Aphidius</taxon>
    </lineage>
</organism>
<feature type="transmembrane region" description="Helical" evidence="6">
    <location>
        <begin position="783"/>
        <end position="802"/>
    </location>
</feature>
<evidence type="ECO:0000256" key="6">
    <source>
        <dbReference type="SAM" id="Phobius"/>
    </source>
</evidence>
<dbReference type="OrthoDB" id="5970161at2759"/>
<keyword evidence="5 6" id="KW-0472">Membrane</keyword>
<feature type="transmembrane region" description="Helical" evidence="6">
    <location>
        <begin position="199"/>
        <end position="218"/>
    </location>
</feature>
<dbReference type="EMBL" id="JACMRX010000004">
    <property type="protein sequence ID" value="KAF7991955.1"/>
    <property type="molecule type" value="Genomic_DNA"/>
</dbReference>
<gene>
    <name evidence="7" type="ORF">HCN44_010756</name>
</gene>
<evidence type="ECO:0000313" key="7">
    <source>
        <dbReference type="EMBL" id="KAF7991955.1"/>
    </source>
</evidence>
<comment type="subcellular location">
    <subcellularLocation>
        <location evidence="1">Membrane</location>
        <topology evidence="1">Multi-pass membrane protein</topology>
    </subcellularLocation>
</comment>
<keyword evidence="3 6" id="KW-0812">Transmembrane</keyword>
<protein>
    <recommendedName>
        <fullName evidence="9">Transmembrane protein 245</fullName>
    </recommendedName>
</protein>
<dbReference type="PANTHER" id="PTHR21716:SF4">
    <property type="entry name" value="TRANSMEMBRANE PROTEIN 245"/>
    <property type="match status" value="1"/>
</dbReference>
<evidence type="ECO:0000256" key="5">
    <source>
        <dbReference type="ARBA" id="ARBA00023136"/>
    </source>
</evidence>
<comment type="similarity">
    <text evidence="2">Belongs to the autoinducer-2 exporter (AI-2E) (TC 2.A.86) family.</text>
</comment>
<evidence type="ECO:0008006" key="9">
    <source>
        <dbReference type="Google" id="ProtNLM"/>
    </source>
</evidence>
<feature type="transmembrane region" description="Helical" evidence="6">
    <location>
        <begin position="30"/>
        <end position="53"/>
    </location>
</feature>
<keyword evidence="8" id="KW-1185">Reference proteome</keyword>
<feature type="transmembrane region" description="Helical" evidence="6">
    <location>
        <begin position="386"/>
        <end position="406"/>
    </location>
</feature>